<feature type="compositionally biased region" description="Low complexity" evidence="1">
    <location>
        <begin position="143"/>
        <end position="160"/>
    </location>
</feature>
<dbReference type="AlphaFoldDB" id="A0A1I5RXJ9"/>
<evidence type="ECO:0000256" key="1">
    <source>
        <dbReference type="SAM" id="MobiDB-lite"/>
    </source>
</evidence>
<evidence type="ECO:0000313" key="2">
    <source>
        <dbReference type="EMBL" id="SFP63245.1"/>
    </source>
</evidence>
<dbReference type="OrthoDB" id="313363at2157"/>
<feature type="region of interest" description="Disordered" evidence="1">
    <location>
        <begin position="133"/>
        <end position="160"/>
    </location>
</feature>
<dbReference type="PROSITE" id="PS51318">
    <property type="entry name" value="TAT"/>
    <property type="match status" value="1"/>
</dbReference>
<sequence>MAGSPTRRRLLAAVGAAGTTGLAGCTAAERARLNPFAAPPVSMTVIRASGDESETTCRLDADGVAEIPELQGPLDELNDADDGERVERGLSIATGREISNFFTRQCEDDVGGIYRYDGADYLIGLTYRDQADHQDHHEHLANESETGTDEGTGTETPTEQ</sequence>
<name>A0A1I5RXJ9_9EURY</name>
<feature type="compositionally biased region" description="Basic and acidic residues" evidence="1">
    <location>
        <begin position="133"/>
        <end position="142"/>
    </location>
</feature>
<gene>
    <name evidence="2" type="ORF">SAMN05216277_105195</name>
</gene>
<accession>A0A1I5RXJ9</accession>
<protein>
    <submittedName>
        <fullName evidence="2">Uncharacterized protein</fullName>
    </submittedName>
</protein>
<evidence type="ECO:0000313" key="3">
    <source>
        <dbReference type="Proteomes" id="UP000183769"/>
    </source>
</evidence>
<dbReference type="InterPro" id="IPR006311">
    <property type="entry name" value="TAT_signal"/>
</dbReference>
<reference evidence="3" key="1">
    <citation type="submission" date="2016-10" db="EMBL/GenBank/DDBJ databases">
        <authorList>
            <person name="Varghese N."/>
            <person name="Submissions S."/>
        </authorList>
    </citation>
    <scope>NUCLEOTIDE SEQUENCE [LARGE SCALE GENOMIC DNA]</scope>
    <source>
        <strain evidence="3">CGMCC 1.10329</strain>
    </source>
</reference>
<dbReference type="PROSITE" id="PS51257">
    <property type="entry name" value="PROKAR_LIPOPROTEIN"/>
    <property type="match status" value="1"/>
</dbReference>
<dbReference type="EMBL" id="FOXI01000005">
    <property type="protein sequence ID" value="SFP63245.1"/>
    <property type="molecule type" value="Genomic_DNA"/>
</dbReference>
<proteinExistence type="predicted"/>
<dbReference type="RefSeq" id="WP_074877809.1">
    <property type="nucleotide sequence ID" value="NZ_FOXI01000005.1"/>
</dbReference>
<dbReference type="Proteomes" id="UP000183769">
    <property type="component" value="Unassembled WGS sequence"/>
</dbReference>
<keyword evidence="3" id="KW-1185">Reference proteome</keyword>
<organism evidence="2 3">
    <name type="scientific">Halolamina pelagica</name>
    <dbReference type="NCBI Taxonomy" id="699431"/>
    <lineage>
        <taxon>Archaea</taxon>
        <taxon>Methanobacteriati</taxon>
        <taxon>Methanobacteriota</taxon>
        <taxon>Stenosarchaea group</taxon>
        <taxon>Halobacteria</taxon>
        <taxon>Halobacteriales</taxon>
        <taxon>Haloferacaceae</taxon>
    </lineage>
</organism>